<keyword evidence="2" id="KW-0119">Carbohydrate metabolism</keyword>
<dbReference type="PANTHER" id="PTHR43772:SF2">
    <property type="entry name" value="PUTATIVE (AFU_ORTHOLOGUE AFUA_2G04480)-RELATED"/>
    <property type="match status" value="1"/>
</dbReference>
<dbReference type="PANTHER" id="PTHR43772">
    <property type="entry name" value="ENDO-1,4-BETA-XYLANASE"/>
    <property type="match status" value="1"/>
</dbReference>
<dbReference type="InterPro" id="IPR056442">
    <property type="entry name" value="GINT1_N"/>
</dbReference>
<proteinExistence type="predicted"/>
<dbReference type="EMBL" id="JBHUGS010000001">
    <property type="protein sequence ID" value="MFD1949571.1"/>
    <property type="molecule type" value="Genomic_DNA"/>
</dbReference>
<dbReference type="Gene3D" id="2.115.10.20">
    <property type="entry name" value="Glycosyl hydrolase domain, family 43"/>
    <property type="match status" value="1"/>
</dbReference>
<accession>A0ABW4TX27</accession>
<keyword evidence="1" id="KW-0624">Polysaccharide degradation</keyword>
<gene>
    <name evidence="4" type="ORF">ACFSGX_02170</name>
</gene>
<evidence type="ECO:0000313" key="4">
    <source>
        <dbReference type="EMBL" id="MFD1949571.1"/>
    </source>
</evidence>
<evidence type="ECO:0000256" key="2">
    <source>
        <dbReference type="ARBA" id="ARBA00023277"/>
    </source>
</evidence>
<feature type="domain" description="Glucosamine inositolphosphorylceramide transferase 1 N-terminal" evidence="3">
    <location>
        <begin position="41"/>
        <end position="237"/>
    </location>
</feature>
<dbReference type="InterPro" id="IPR023296">
    <property type="entry name" value="Glyco_hydro_beta-prop_sf"/>
</dbReference>
<name>A0ABW4TX27_9SPHN</name>
<dbReference type="RefSeq" id="WP_380927116.1">
    <property type="nucleotide sequence ID" value="NZ_JBHUGS010000001.1"/>
</dbReference>
<organism evidence="4 5">
    <name type="scientific">Sphingomonas arantia</name>
    <dbReference type="NCBI Taxonomy" id="1460676"/>
    <lineage>
        <taxon>Bacteria</taxon>
        <taxon>Pseudomonadati</taxon>
        <taxon>Pseudomonadota</taxon>
        <taxon>Alphaproteobacteria</taxon>
        <taxon>Sphingomonadales</taxon>
        <taxon>Sphingomonadaceae</taxon>
        <taxon>Sphingomonas</taxon>
    </lineage>
</organism>
<reference evidence="5" key="1">
    <citation type="journal article" date="2019" name="Int. J. Syst. Evol. Microbiol.">
        <title>The Global Catalogue of Microorganisms (GCM) 10K type strain sequencing project: providing services to taxonomists for standard genome sequencing and annotation.</title>
        <authorList>
            <consortium name="The Broad Institute Genomics Platform"/>
            <consortium name="The Broad Institute Genome Sequencing Center for Infectious Disease"/>
            <person name="Wu L."/>
            <person name="Ma J."/>
        </authorList>
    </citation>
    <scope>NUCLEOTIDE SEQUENCE [LARGE SCALE GENOMIC DNA]</scope>
    <source>
        <strain evidence="5">CGMCC 1.12702</strain>
    </source>
</reference>
<keyword evidence="1" id="KW-0858">Xylan degradation</keyword>
<comment type="caution">
    <text evidence="4">The sequence shown here is derived from an EMBL/GenBank/DDBJ whole genome shotgun (WGS) entry which is preliminary data.</text>
</comment>
<keyword evidence="5" id="KW-1185">Reference proteome</keyword>
<dbReference type="InterPro" id="IPR052176">
    <property type="entry name" value="Glycosyl_Hydrlase_43_Enz"/>
</dbReference>
<evidence type="ECO:0000259" key="3">
    <source>
        <dbReference type="Pfam" id="PF24793"/>
    </source>
</evidence>
<dbReference type="GO" id="GO:0016740">
    <property type="term" value="F:transferase activity"/>
    <property type="evidence" value="ECO:0007669"/>
    <property type="project" value="UniProtKB-KW"/>
</dbReference>
<evidence type="ECO:0000313" key="5">
    <source>
        <dbReference type="Proteomes" id="UP001597400"/>
    </source>
</evidence>
<dbReference type="Pfam" id="PF24793">
    <property type="entry name" value="GINT1_N"/>
    <property type="match status" value="1"/>
</dbReference>
<sequence>MQLAKDLWRCVIVPAPMAEIVGRASLDGYPLHWLPMPAGLAYLADPFGYWRDGRLYVFVERFAYRTAVGTIDVLVYDAQYRLIDQRPVLAEPWHLSYPIVFEADGATWMLPEAHQSGGLTLYRAEAFPDRWVRECVIQLDHVAIDATPLFHDGLWWLFYASADRPQDHLASLHVAYAECITGPWTPHPANPVRQDIAGSRPGGSAIVVDGVVQLPVQDCARTYGGAIRMLAFPTLDRERCAIAPGARIVAPGSAAPCTQGLHTLSAAGPATLVDVKRTSVSLGGLAMRPLRELDRLRARR</sequence>
<keyword evidence="4" id="KW-0808">Transferase</keyword>
<dbReference type="Proteomes" id="UP001597400">
    <property type="component" value="Unassembled WGS sequence"/>
</dbReference>
<dbReference type="SUPFAM" id="SSF75005">
    <property type="entry name" value="Arabinanase/levansucrase/invertase"/>
    <property type="match status" value="1"/>
</dbReference>
<protein>
    <submittedName>
        <fullName evidence="4">Formyl transferase</fullName>
    </submittedName>
</protein>
<evidence type="ECO:0000256" key="1">
    <source>
        <dbReference type="ARBA" id="ARBA00022651"/>
    </source>
</evidence>